<name>A0A368F2K1_ANCCA</name>
<feature type="region of interest" description="Disordered" evidence="9">
    <location>
        <begin position="142"/>
        <end position="181"/>
    </location>
</feature>
<dbReference type="PANTHER" id="PTHR28554:SF1">
    <property type="entry name" value="LARGE RIBOSOMAL SUBUNIT PROTEIN ML45"/>
    <property type="match status" value="1"/>
</dbReference>
<comment type="subcellular location">
    <subcellularLocation>
        <location evidence="1">Mitochondrion</location>
    </subcellularLocation>
</comment>
<reference evidence="11 12" key="1">
    <citation type="submission" date="2014-10" db="EMBL/GenBank/DDBJ databases">
        <title>Draft genome of the hookworm Ancylostoma caninum.</title>
        <authorList>
            <person name="Mitreva M."/>
        </authorList>
    </citation>
    <scope>NUCLEOTIDE SEQUENCE [LARGE SCALE GENOMIC DNA]</scope>
    <source>
        <strain evidence="11 12">Baltimore</strain>
    </source>
</reference>
<evidence type="ECO:0000256" key="2">
    <source>
        <dbReference type="ARBA" id="ARBA00022946"/>
    </source>
</evidence>
<keyword evidence="3" id="KW-0689">Ribosomal protein</keyword>
<sequence length="181" mass="20895">MLCYRKCGRMWKMVRLCGSSSKGWSQPRCSSSKKQLLRHSLIKVLIYLDFRHVVSVRCGDQPYKSGNDIAQLTVRMHTKQKLAVYDRFGHLILGSETEPREVVEYVVFENHIAVIDGTWRLHDKVYPRWIQPKQGTQITYALDDGSEESRPDAPASLPLRVEEMEQQRKKDEKSGKTADDA</sequence>
<dbReference type="GO" id="GO:0005840">
    <property type="term" value="C:ribosome"/>
    <property type="evidence" value="ECO:0007669"/>
    <property type="project" value="UniProtKB-KW"/>
</dbReference>
<dbReference type="InterPro" id="IPR051975">
    <property type="entry name" value="mtLSU_mL45"/>
</dbReference>
<dbReference type="STRING" id="29170.A0A368F2K1"/>
<evidence type="ECO:0000259" key="10">
    <source>
        <dbReference type="Pfam" id="PF04280"/>
    </source>
</evidence>
<keyword evidence="5" id="KW-0687">Ribonucleoprotein</keyword>
<evidence type="ECO:0000256" key="5">
    <source>
        <dbReference type="ARBA" id="ARBA00023274"/>
    </source>
</evidence>
<evidence type="ECO:0000256" key="7">
    <source>
        <dbReference type="ARBA" id="ARBA00039448"/>
    </source>
</evidence>
<accession>A0A368F2K1</accession>
<protein>
    <recommendedName>
        <fullName evidence="7">Large ribosomal subunit protein mL45</fullName>
    </recommendedName>
    <alternativeName>
        <fullName evidence="8">39S ribosomal protein L45, mitochondrial</fullName>
    </alternativeName>
</protein>
<dbReference type="GO" id="GO:1990904">
    <property type="term" value="C:ribonucleoprotein complex"/>
    <property type="evidence" value="ECO:0007669"/>
    <property type="project" value="UniProtKB-KW"/>
</dbReference>
<evidence type="ECO:0000256" key="9">
    <source>
        <dbReference type="SAM" id="MobiDB-lite"/>
    </source>
</evidence>
<feature type="domain" description="Tim44-like" evidence="10">
    <location>
        <begin position="52"/>
        <end position="123"/>
    </location>
</feature>
<dbReference type="GO" id="GO:0005739">
    <property type="term" value="C:mitochondrion"/>
    <property type="evidence" value="ECO:0007669"/>
    <property type="project" value="UniProtKB-SubCell"/>
</dbReference>
<evidence type="ECO:0000313" key="11">
    <source>
        <dbReference type="EMBL" id="RCN26323.1"/>
    </source>
</evidence>
<keyword evidence="4" id="KW-0496">Mitochondrion</keyword>
<comment type="similarity">
    <text evidence="6">Belongs to the mitochondrion-specific ribosomal protein mL45 family.</text>
</comment>
<proteinExistence type="inferred from homology"/>
<dbReference type="SUPFAM" id="SSF54427">
    <property type="entry name" value="NTF2-like"/>
    <property type="match status" value="1"/>
</dbReference>
<dbReference type="Gene3D" id="3.10.450.240">
    <property type="match status" value="1"/>
</dbReference>
<dbReference type="EMBL" id="JOJR01008063">
    <property type="protein sequence ID" value="RCN26323.1"/>
    <property type="molecule type" value="Genomic_DNA"/>
</dbReference>
<dbReference type="Pfam" id="PF04280">
    <property type="entry name" value="Tim44"/>
    <property type="match status" value="1"/>
</dbReference>
<evidence type="ECO:0000256" key="8">
    <source>
        <dbReference type="ARBA" id="ARBA00043031"/>
    </source>
</evidence>
<feature type="compositionally biased region" description="Basic and acidic residues" evidence="9">
    <location>
        <begin position="160"/>
        <end position="181"/>
    </location>
</feature>
<keyword evidence="2" id="KW-0809">Transit peptide</keyword>
<gene>
    <name evidence="11" type="ORF">ANCCAN_27951</name>
</gene>
<dbReference type="InterPro" id="IPR007379">
    <property type="entry name" value="Tim44-like_dom"/>
</dbReference>
<evidence type="ECO:0000256" key="4">
    <source>
        <dbReference type="ARBA" id="ARBA00023128"/>
    </source>
</evidence>
<keyword evidence="12" id="KW-1185">Reference proteome</keyword>
<dbReference type="InterPro" id="IPR032710">
    <property type="entry name" value="NTF2-like_dom_sf"/>
</dbReference>
<comment type="caution">
    <text evidence="11">The sequence shown here is derived from an EMBL/GenBank/DDBJ whole genome shotgun (WGS) entry which is preliminary data.</text>
</comment>
<organism evidence="11 12">
    <name type="scientific">Ancylostoma caninum</name>
    <name type="common">Dog hookworm</name>
    <dbReference type="NCBI Taxonomy" id="29170"/>
    <lineage>
        <taxon>Eukaryota</taxon>
        <taxon>Metazoa</taxon>
        <taxon>Ecdysozoa</taxon>
        <taxon>Nematoda</taxon>
        <taxon>Chromadorea</taxon>
        <taxon>Rhabditida</taxon>
        <taxon>Rhabditina</taxon>
        <taxon>Rhabditomorpha</taxon>
        <taxon>Strongyloidea</taxon>
        <taxon>Ancylostomatidae</taxon>
        <taxon>Ancylostomatinae</taxon>
        <taxon>Ancylostoma</taxon>
    </lineage>
</organism>
<dbReference type="OrthoDB" id="19619at2759"/>
<evidence type="ECO:0000256" key="3">
    <source>
        <dbReference type="ARBA" id="ARBA00022980"/>
    </source>
</evidence>
<dbReference type="AlphaFoldDB" id="A0A368F2K1"/>
<dbReference type="Proteomes" id="UP000252519">
    <property type="component" value="Unassembled WGS sequence"/>
</dbReference>
<evidence type="ECO:0000256" key="6">
    <source>
        <dbReference type="ARBA" id="ARBA00038073"/>
    </source>
</evidence>
<evidence type="ECO:0000256" key="1">
    <source>
        <dbReference type="ARBA" id="ARBA00004173"/>
    </source>
</evidence>
<dbReference type="PANTHER" id="PTHR28554">
    <property type="entry name" value="39S RIBOSOMAL PROTEIN L45, MITOCHONDRIAL"/>
    <property type="match status" value="1"/>
</dbReference>
<evidence type="ECO:0000313" key="12">
    <source>
        <dbReference type="Proteomes" id="UP000252519"/>
    </source>
</evidence>